<reference evidence="2" key="1">
    <citation type="submission" date="2014-03" db="EMBL/GenBank/DDBJ databases">
        <authorList>
            <person name="Aksoy S."/>
            <person name="Warren W."/>
            <person name="Wilson R.K."/>
        </authorList>
    </citation>
    <scope>NUCLEOTIDE SEQUENCE [LARGE SCALE GENOMIC DNA]</scope>
    <source>
        <strain evidence="2">IAEA</strain>
    </source>
</reference>
<sequence length="127" mass="13995">MKLNFHVFRKKCEIASGTHFGKSVVAAGSTSKVVFEEKALPKGSSLGNRPIRPENNIIIVPKIIQPNHQAPSQRGSLLSIKALPKKNPTIGPDILKHMAKANINVMIIEKIVYKKLLIGAKEFFQSI</sequence>
<dbReference type="AlphaFoldDB" id="A0A1A9ZK78"/>
<evidence type="ECO:0000313" key="2">
    <source>
        <dbReference type="Proteomes" id="UP000092445"/>
    </source>
</evidence>
<reference evidence="1" key="2">
    <citation type="submission" date="2020-05" db="UniProtKB">
        <authorList>
            <consortium name="EnsemblMetazoa"/>
        </authorList>
    </citation>
    <scope>IDENTIFICATION</scope>
    <source>
        <strain evidence="1">IAEA</strain>
    </source>
</reference>
<keyword evidence="2" id="KW-1185">Reference proteome</keyword>
<proteinExistence type="predicted"/>
<evidence type="ECO:0000313" key="1">
    <source>
        <dbReference type="EnsemblMetazoa" id="GPAI017420-PA"/>
    </source>
</evidence>
<dbReference type="Proteomes" id="UP000092445">
    <property type="component" value="Unassembled WGS sequence"/>
</dbReference>
<dbReference type="VEuPathDB" id="VectorBase:GPAI017420"/>
<accession>A0A1A9ZK78</accession>
<protein>
    <submittedName>
        <fullName evidence="1">Uncharacterized protein</fullName>
    </submittedName>
</protein>
<name>A0A1A9ZK78_GLOPL</name>
<organism evidence="1 2">
    <name type="scientific">Glossina pallidipes</name>
    <name type="common">Tsetse fly</name>
    <dbReference type="NCBI Taxonomy" id="7398"/>
    <lineage>
        <taxon>Eukaryota</taxon>
        <taxon>Metazoa</taxon>
        <taxon>Ecdysozoa</taxon>
        <taxon>Arthropoda</taxon>
        <taxon>Hexapoda</taxon>
        <taxon>Insecta</taxon>
        <taxon>Pterygota</taxon>
        <taxon>Neoptera</taxon>
        <taxon>Endopterygota</taxon>
        <taxon>Diptera</taxon>
        <taxon>Brachycera</taxon>
        <taxon>Muscomorpha</taxon>
        <taxon>Hippoboscoidea</taxon>
        <taxon>Glossinidae</taxon>
        <taxon>Glossina</taxon>
    </lineage>
</organism>
<dbReference type="EnsemblMetazoa" id="GPAI017420-RA">
    <property type="protein sequence ID" value="GPAI017420-PA"/>
    <property type="gene ID" value="GPAI017420"/>
</dbReference>